<feature type="region of interest" description="Disordered" evidence="2">
    <location>
        <begin position="1"/>
        <end position="20"/>
    </location>
</feature>
<organism evidence="3 4">
    <name type="scientific">Durusdinium trenchii</name>
    <dbReference type="NCBI Taxonomy" id="1381693"/>
    <lineage>
        <taxon>Eukaryota</taxon>
        <taxon>Sar</taxon>
        <taxon>Alveolata</taxon>
        <taxon>Dinophyceae</taxon>
        <taxon>Suessiales</taxon>
        <taxon>Symbiodiniaceae</taxon>
        <taxon>Durusdinium</taxon>
    </lineage>
</organism>
<protein>
    <submittedName>
        <fullName evidence="3">Uncharacterized protein</fullName>
    </submittedName>
</protein>
<accession>A0ABP0SWY5</accession>
<gene>
    <name evidence="3" type="ORF">CCMP2556_LOCUS54344</name>
</gene>
<evidence type="ECO:0000256" key="2">
    <source>
        <dbReference type="SAM" id="MobiDB-lite"/>
    </source>
</evidence>
<name>A0ABP0SWY5_9DINO</name>
<comment type="caution">
    <text evidence="3">The sequence shown here is derived from an EMBL/GenBank/DDBJ whole genome shotgun (WGS) entry which is preliminary data.</text>
</comment>
<dbReference type="Proteomes" id="UP001642484">
    <property type="component" value="Unassembled WGS sequence"/>
</dbReference>
<proteinExistence type="predicted"/>
<feature type="coiled-coil region" evidence="1">
    <location>
        <begin position="91"/>
        <end position="149"/>
    </location>
</feature>
<evidence type="ECO:0000256" key="1">
    <source>
        <dbReference type="SAM" id="Coils"/>
    </source>
</evidence>
<evidence type="ECO:0000313" key="3">
    <source>
        <dbReference type="EMBL" id="CAK9116888.1"/>
    </source>
</evidence>
<sequence>MPQPDSEQAHGAPAAPLDEASAVATKAIEAAIEVLRKEEETTAVARTIDWLRSTSNAVKNLLSECRAESGYDEDATGVASIAAVRMQEQWLEVLRAREAVIEKELEEFEESEYRCSRMSFELQRRSKEIEQMEETLKLENSRAKAVRKAQAILVPRVAKVVEEMRKPLPPPGCKDGWPWEVSLDLWSSPSTGNAGAEGVARGKKPMSKAGKVLSRSKKLWSRLNFEERKV</sequence>
<evidence type="ECO:0000313" key="4">
    <source>
        <dbReference type="Proteomes" id="UP001642484"/>
    </source>
</evidence>
<dbReference type="EMBL" id="CAXAMN010028539">
    <property type="protein sequence ID" value="CAK9116888.1"/>
    <property type="molecule type" value="Genomic_DNA"/>
</dbReference>
<keyword evidence="4" id="KW-1185">Reference proteome</keyword>
<reference evidence="3 4" key="1">
    <citation type="submission" date="2024-02" db="EMBL/GenBank/DDBJ databases">
        <authorList>
            <person name="Chen Y."/>
            <person name="Shah S."/>
            <person name="Dougan E. K."/>
            <person name="Thang M."/>
            <person name="Chan C."/>
        </authorList>
    </citation>
    <scope>NUCLEOTIDE SEQUENCE [LARGE SCALE GENOMIC DNA]</scope>
</reference>
<keyword evidence="1" id="KW-0175">Coiled coil</keyword>
<feature type="region of interest" description="Disordered" evidence="2">
    <location>
        <begin position="192"/>
        <end position="213"/>
    </location>
</feature>